<dbReference type="PROSITE" id="PS00893">
    <property type="entry name" value="NUDIX_BOX"/>
    <property type="match status" value="1"/>
</dbReference>
<gene>
    <name evidence="6" type="ORF">TPA0598_09_03060</name>
</gene>
<dbReference type="EMBL" id="BBNO01000009">
    <property type="protein sequence ID" value="GAO12015.1"/>
    <property type="molecule type" value="Genomic_DNA"/>
</dbReference>
<dbReference type="SUPFAM" id="SSF55811">
    <property type="entry name" value="Nudix"/>
    <property type="match status" value="1"/>
</dbReference>
<dbReference type="InterPro" id="IPR015797">
    <property type="entry name" value="NUDIX_hydrolase-like_dom_sf"/>
</dbReference>
<dbReference type="PANTHER" id="PTHR43046">
    <property type="entry name" value="GDP-MANNOSE MANNOSYL HYDROLASE"/>
    <property type="match status" value="1"/>
</dbReference>
<evidence type="ECO:0000256" key="1">
    <source>
        <dbReference type="ARBA" id="ARBA00001946"/>
    </source>
</evidence>
<evidence type="ECO:0000256" key="4">
    <source>
        <dbReference type="RuleBase" id="RU003476"/>
    </source>
</evidence>
<comment type="similarity">
    <text evidence="2 4">Belongs to the Nudix hydrolase family.</text>
</comment>
<comment type="cofactor">
    <cofactor evidence="1">
        <name>Mg(2+)</name>
        <dbReference type="ChEBI" id="CHEBI:18420"/>
    </cofactor>
</comment>
<evidence type="ECO:0000259" key="5">
    <source>
        <dbReference type="PROSITE" id="PS51462"/>
    </source>
</evidence>
<accession>A0A0P4REB0</accession>
<keyword evidence="7" id="KW-1185">Reference proteome</keyword>
<dbReference type="PANTHER" id="PTHR43046:SF2">
    <property type="entry name" value="8-OXO-DGTP DIPHOSPHATASE-RELATED"/>
    <property type="match status" value="1"/>
</dbReference>
<proteinExistence type="inferred from homology"/>
<evidence type="ECO:0000313" key="6">
    <source>
        <dbReference type="EMBL" id="GAO12015.1"/>
    </source>
</evidence>
<organism evidence="6 7">
    <name type="scientific">Streptomyces lydicamycinicus</name>
    <dbReference type="NCBI Taxonomy" id="1546107"/>
    <lineage>
        <taxon>Bacteria</taxon>
        <taxon>Bacillati</taxon>
        <taxon>Actinomycetota</taxon>
        <taxon>Actinomycetes</taxon>
        <taxon>Kitasatosporales</taxon>
        <taxon>Streptomycetaceae</taxon>
        <taxon>Streptomyces</taxon>
    </lineage>
</organism>
<feature type="domain" description="Nudix hydrolase" evidence="5">
    <location>
        <begin position="7"/>
        <end position="132"/>
    </location>
</feature>
<dbReference type="PRINTS" id="PR00502">
    <property type="entry name" value="NUDIXFAMILY"/>
</dbReference>
<dbReference type="GO" id="GO:0016787">
    <property type="term" value="F:hydrolase activity"/>
    <property type="evidence" value="ECO:0007669"/>
    <property type="project" value="UniProtKB-KW"/>
</dbReference>
<dbReference type="RefSeq" id="WP_042160631.1">
    <property type="nucleotide sequence ID" value="NZ_BBNO01000009.1"/>
</dbReference>
<keyword evidence="3 4" id="KW-0378">Hydrolase</keyword>
<dbReference type="InterPro" id="IPR020476">
    <property type="entry name" value="Nudix_hydrolase"/>
</dbReference>
<dbReference type="PROSITE" id="PS51462">
    <property type="entry name" value="NUDIX"/>
    <property type="match status" value="1"/>
</dbReference>
<evidence type="ECO:0000313" key="7">
    <source>
        <dbReference type="Proteomes" id="UP000048965"/>
    </source>
</evidence>
<reference evidence="7" key="1">
    <citation type="submission" date="2014-09" db="EMBL/GenBank/DDBJ databases">
        <title>Whole genome shotgun sequence of Streptomyces sp. NBRC 110027.</title>
        <authorList>
            <person name="Komaki H."/>
            <person name="Ichikawa N."/>
            <person name="Katano-Makiyama Y."/>
            <person name="Hosoyama A."/>
            <person name="Hashimoto M."/>
            <person name="Uohara A."/>
            <person name="Kitahashi Y."/>
            <person name="Ohji S."/>
            <person name="Kimura A."/>
            <person name="Yamazoe A."/>
            <person name="Igarashi Y."/>
            <person name="Fujita N."/>
        </authorList>
    </citation>
    <scope>NUCLEOTIDE SEQUENCE [LARGE SCALE GENOMIC DNA]</scope>
    <source>
        <strain evidence="7">NBRC 110027</strain>
    </source>
</reference>
<dbReference type="CDD" id="cd02883">
    <property type="entry name" value="NUDIX_Hydrolase"/>
    <property type="match status" value="1"/>
</dbReference>
<reference evidence="6 7" key="2">
    <citation type="journal article" date="2015" name="Stand. Genomic Sci.">
        <title>Draft genome sequence of marine-derived Streptomyces sp. TP-A0598, a producer of anti-MRSA antibiotic lydicamycins.</title>
        <authorList>
            <person name="Komaki H."/>
            <person name="Ichikawa N."/>
            <person name="Hosoyama A."/>
            <person name="Fujita N."/>
            <person name="Igarashi Y."/>
        </authorList>
    </citation>
    <scope>NUCLEOTIDE SEQUENCE [LARGE SCALE GENOMIC DNA]</scope>
    <source>
        <strain evidence="6 7">NBRC 110027</strain>
    </source>
</reference>
<evidence type="ECO:0000256" key="3">
    <source>
        <dbReference type="ARBA" id="ARBA00022801"/>
    </source>
</evidence>
<dbReference type="Proteomes" id="UP000048965">
    <property type="component" value="Unassembled WGS sequence"/>
</dbReference>
<protein>
    <submittedName>
        <fullName evidence="6">Putative hydrolase</fullName>
    </submittedName>
</protein>
<dbReference type="InterPro" id="IPR020084">
    <property type="entry name" value="NUDIX_hydrolase_CS"/>
</dbReference>
<sequence>MTQQNTDERSGIAAAIVVHEGCVLMVRRRVSEGQLSWQFPAGEVEPGEEREDAAVRETQEETGLTVMAVKLLGERVHPKTGRLMSYTACQMLGGTAHVADTEELAELAWVAHGDIPEYVPYGLFEPVQEYLNGAMPS</sequence>
<dbReference type="OrthoDB" id="9761969at2"/>
<dbReference type="Gene3D" id="3.90.79.10">
    <property type="entry name" value="Nucleoside Triphosphate Pyrophosphohydrolase"/>
    <property type="match status" value="1"/>
</dbReference>
<dbReference type="AlphaFoldDB" id="A0A0P4REB0"/>
<evidence type="ECO:0000256" key="2">
    <source>
        <dbReference type="ARBA" id="ARBA00005582"/>
    </source>
</evidence>
<comment type="caution">
    <text evidence="6">The sequence shown here is derived from an EMBL/GenBank/DDBJ whole genome shotgun (WGS) entry which is preliminary data.</text>
</comment>
<dbReference type="Pfam" id="PF00293">
    <property type="entry name" value="NUDIX"/>
    <property type="match status" value="1"/>
</dbReference>
<name>A0A0P4REB0_9ACTN</name>
<dbReference type="InterPro" id="IPR000086">
    <property type="entry name" value="NUDIX_hydrolase_dom"/>
</dbReference>